<evidence type="ECO:0000313" key="12">
    <source>
        <dbReference type="EMBL" id="CAG9313167.1"/>
    </source>
</evidence>
<keyword evidence="3 10" id="KW-0812">Transmembrane</keyword>
<reference evidence="12" key="1">
    <citation type="submission" date="2021-09" db="EMBL/GenBank/DDBJ databases">
        <authorList>
            <consortium name="AG Swart"/>
            <person name="Singh M."/>
            <person name="Singh A."/>
            <person name="Seah K."/>
            <person name="Emmerich C."/>
        </authorList>
    </citation>
    <scope>NUCLEOTIDE SEQUENCE</scope>
    <source>
        <strain evidence="12">ATCC30299</strain>
    </source>
</reference>
<dbReference type="GO" id="GO:0006612">
    <property type="term" value="P:protein targeting to membrane"/>
    <property type="evidence" value="ECO:0007669"/>
    <property type="project" value="TreeGrafter"/>
</dbReference>
<name>A0AAU9II64_9CILI</name>
<dbReference type="AlphaFoldDB" id="A0AAU9II64"/>
<evidence type="ECO:0000256" key="5">
    <source>
        <dbReference type="ARBA" id="ARBA00023136"/>
    </source>
</evidence>
<accession>A0AAU9II64</accession>
<dbReference type="GO" id="GO:0005794">
    <property type="term" value="C:Golgi apparatus"/>
    <property type="evidence" value="ECO:0007669"/>
    <property type="project" value="TreeGrafter"/>
</dbReference>
<sequence length="334" mass="38532">MELYKSWQGKNKFCCKGKLMLGPDWYRGVLSATLITFLVIISIIYPCNFFLENDNPAPMIIQIILLVSTICAQFKVATSDPGYIPKQIPPYISKTNAALNELIGMPKPIIFHHNGNMVKMKFCRTCLIFRPPRSSHCSLCNLCVEKFDHHCPYIGNCIGKRNYKYFITYLSIATCLDFSSFAVSLAHILEKEVNGEFSNEIIPSIIVIIFAFIAMWIVFGLYSFHIYLLFVNMTTNEKIKNLWPIKLFGPYHRGSCMKNILYWLKSERGSCQFKPHRVVSQYEDESPNFLIRGVKFVNKLFQNEELSEKKLTNTIMAGQTSRDNSFNMEVNRID</sequence>
<evidence type="ECO:0000256" key="3">
    <source>
        <dbReference type="ARBA" id="ARBA00022692"/>
    </source>
</evidence>
<keyword evidence="5 10" id="KW-0472">Membrane</keyword>
<dbReference type="EC" id="2.3.1.225" evidence="10"/>
<evidence type="ECO:0000256" key="2">
    <source>
        <dbReference type="ARBA" id="ARBA00022679"/>
    </source>
</evidence>
<comment type="catalytic activity">
    <reaction evidence="9 10">
        <text>L-cysteinyl-[protein] + hexadecanoyl-CoA = S-hexadecanoyl-L-cysteinyl-[protein] + CoA</text>
        <dbReference type="Rhea" id="RHEA:36683"/>
        <dbReference type="Rhea" id="RHEA-COMP:10131"/>
        <dbReference type="Rhea" id="RHEA-COMP:11032"/>
        <dbReference type="ChEBI" id="CHEBI:29950"/>
        <dbReference type="ChEBI" id="CHEBI:57287"/>
        <dbReference type="ChEBI" id="CHEBI:57379"/>
        <dbReference type="ChEBI" id="CHEBI:74151"/>
        <dbReference type="EC" id="2.3.1.225"/>
    </reaction>
</comment>
<dbReference type="GO" id="GO:0019706">
    <property type="term" value="F:protein-cysteine S-palmitoyltransferase activity"/>
    <property type="evidence" value="ECO:0007669"/>
    <property type="project" value="UniProtKB-EC"/>
</dbReference>
<evidence type="ECO:0000256" key="7">
    <source>
        <dbReference type="ARBA" id="ARBA00023288"/>
    </source>
</evidence>
<evidence type="ECO:0000256" key="4">
    <source>
        <dbReference type="ARBA" id="ARBA00022989"/>
    </source>
</evidence>
<evidence type="ECO:0000256" key="1">
    <source>
        <dbReference type="ARBA" id="ARBA00004127"/>
    </source>
</evidence>
<evidence type="ECO:0000256" key="9">
    <source>
        <dbReference type="ARBA" id="ARBA00048048"/>
    </source>
</evidence>
<dbReference type="Pfam" id="PF01529">
    <property type="entry name" value="DHHC"/>
    <property type="match status" value="1"/>
</dbReference>
<evidence type="ECO:0000256" key="10">
    <source>
        <dbReference type="RuleBase" id="RU079119"/>
    </source>
</evidence>
<dbReference type="InterPro" id="IPR001594">
    <property type="entry name" value="Palmitoyltrfase_DHHC"/>
</dbReference>
<evidence type="ECO:0000313" key="13">
    <source>
        <dbReference type="Proteomes" id="UP001162131"/>
    </source>
</evidence>
<keyword evidence="4 10" id="KW-1133">Transmembrane helix</keyword>
<feature type="domain" description="Palmitoyltransferase DHHC" evidence="11">
    <location>
        <begin position="119"/>
        <end position="241"/>
    </location>
</feature>
<dbReference type="PANTHER" id="PTHR22883">
    <property type="entry name" value="ZINC FINGER DHHC DOMAIN CONTAINING PROTEIN"/>
    <property type="match status" value="1"/>
</dbReference>
<comment type="subcellular location">
    <subcellularLocation>
        <location evidence="1">Endomembrane system</location>
        <topology evidence="1">Multi-pass membrane protein</topology>
    </subcellularLocation>
</comment>
<gene>
    <name evidence="12" type="ORF">BSTOLATCC_MIC8442</name>
</gene>
<feature type="transmembrane region" description="Helical" evidence="10">
    <location>
        <begin position="201"/>
        <end position="230"/>
    </location>
</feature>
<dbReference type="Proteomes" id="UP001162131">
    <property type="component" value="Unassembled WGS sequence"/>
</dbReference>
<comment type="similarity">
    <text evidence="10">Belongs to the DHHC palmitoyltransferase family.</text>
</comment>
<dbReference type="InterPro" id="IPR039859">
    <property type="entry name" value="PFA4/ZDH16/20/ERF2-like"/>
</dbReference>
<keyword evidence="13" id="KW-1185">Reference proteome</keyword>
<proteinExistence type="inferred from homology"/>
<feature type="transmembrane region" description="Helical" evidence="10">
    <location>
        <begin position="166"/>
        <end position="189"/>
    </location>
</feature>
<evidence type="ECO:0000259" key="11">
    <source>
        <dbReference type="Pfam" id="PF01529"/>
    </source>
</evidence>
<comment type="domain">
    <text evidence="10">The DHHC domain is required for palmitoyltransferase activity.</text>
</comment>
<evidence type="ECO:0000256" key="8">
    <source>
        <dbReference type="ARBA" id="ARBA00023315"/>
    </source>
</evidence>
<dbReference type="GO" id="GO:0005783">
    <property type="term" value="C:endoplasmic reticulum"/>
    <property type="evidence" value="ECO:0007669"/>
    <property type="project" value="TreeGrafter"/>
</dbReference>
<feature type="transmembrane region" description="Helical" evidence="10">
    <location>
        <begin position="25"/>
        <end position="45"/>
    </location>
</feature>
<keyword evidence="2 10" id="KW-0808">Transferase</keyword>
<dbReference type="PROSITE" id="PS50216">
    <property type="entry name" value="DHHC"/>
    <property type="match status" value="1"/>
</dbReference>
<dbReference type="PANTHER" id="PTHR22883:SF43">
    <property type="entry name" value="PALMITOYLTRANSFERASE APP"/>
    <property type="match status" value="1"/>
</dbReference>
<protein>
    <recommendedName>
        <fullName evidence="10">Palmitoyltransferase</fullName>
        <ecNumber evidence="10">2.3.1.225</ecNumber>
    </recommendedName>
</protein>
<organism evidence="12 13">
    <name type="scientific">Blepharisma stoltei</name>
    <dbReference type="NCBI Taxonomy" id="1481888"/>
    <lineage>
        <taxon>Eukaryota</taxon>
        <taxon>Sar</taxon>
        <taxon>Alveolata</taxon>
        <taxon>Ciliophora</taxon>
        <taxon>Postciliodesmatophora</taxon>
        <taxon>Heterotrichea</taxon>
        <taxon>Heterotrichida</taxon>
        <taxon>Blepharismidae</taxon>
        <taxon>Blepharisma</taxon>
    </lineage>
</organism>
<dbReference type="EMBL" id="CAJZBQ010000010">
    <property type="protein sequence ID" value="CAG9313167.1"/>
    <property type="molecule type" value="Genomic_DNA"/>
</dbReference>
<keyword evidence="8 10" id="KW-0012">Acyltransferase</keyword>
<evidence type="ECO:0000256" key="6">
    <source>
        <dbReference type="ARBA" id="ARBA00023139"/>
    </source>
</evidence>
<keyword evidence="7" id="KW-0449">Lipoprotein</keyword>
<comment type="caution">
    <text evidence="12">The sequence shown here is derived from an EMBL/GenBank/DDBJ whole genome shotgun (WGS) entry which is preliminary data.</text>
</comment>
<keyword evidence="6" id="KW-0564">Palmitate</keyword>